<dbReference type="InterPro" id="IPR029044">
    <property type="entry name" value="Nucleotide-diphossugar_trans"/>
</dbReference>
<comment type="caution">
    <text evidence="6">The sequence shown here is derived from an EMBL/GenBank/DDBJ whole genome shotgun (WGS) entry which is preliminary data.</text>
</comment>
<dbReference type="Gene3D" id="3.90.550.10">
    <property type="entry name" value="Spore Coat Polysaccharide Biosynthesis Protein SpsA, Chain A"/>
    <property type="match status" value="1"/>
</dbReference>
<dbReference type="InterPro" id="IPR002835">
    <property type="entry name" value="CofC"/>
</dbReference>
<evidence type="ECO:0000313" key="7">
    <source>
        <dbReference type="Proteomes" id="UP001519362"/>
    </source>
</evidence>
<dbReference type="PANTHER" id="PTHR40392:SF1">
    <property type="entry name" value="2-PHOSPHO-L-LACTATE GUANYLYLTRANSFERASE"/>
    <property type="match status" value="1"/>
</dbReference>
<evidence type="ECO:0000256" key="3">
    <source>
        <dbReference type="ARBA" id="ARBA00022741"/>
    </source>
</evidence>
<keyword evidence="3 5" id="KW-0547">Nucleotide-binding</keyword>
<gene>
    <name evidence="5" type="primary">fbiD</name>
    <name evidence="6" type="ORF">JOF34_001267</name>
</gene>
<keyword evidence="2 5" id="KW-0548">Nucleotidyltransferase</keyword>
<dbReference type="RefSeq" id="WP_165135791.1">
    <property type="nucleotide sequence ID" value="NZ_CP049253.1"/>
</dbReference>
<organism evidence="6 7">
    <name type="scientific">Microbacterium amylolyticum</name>
    <dbReference type="NCBI Taxonomy" id="936337"/>
    <lineage>
        <taxon>Bacteria</taxon>
        <taxon>Bacillati</taxon>
        <taxon>Actinomycetota</taxon>
        <taxon>Actinomycetes</taxon>
        <taxon>Micrococcales</taxon>
        <taxon>Microbacteriaceae</taxon>
        <taxon>Microbacterium</taxon>
    </lineage>
</organism>
<dbReference type="HAMAP" id="MF_02114">
    <property type="entry name" value="CofC"/>
    <property type="match status" value="1"/>
</dbReference>
<sequence>MSGSWSLVIPVKPTADGKSRLDGARLPRPALALAIALDTIAAAADARCVDEVIVVTSSADVIAGLEHIPGTRAIPDPGMGLNGAVRAGLAQAAGPARAAMLGDLPALSAHDLDGALTAGTQYARAFVPDAEGTGTTLVMWRDVTLYESRFGAGSANEHRAAAFVALPVDAPGLRRDVDTAEQLRDAAQMGLGPRTTNLLRAVEAA</sequence>
<comment type="function">
    <text evidence="5">Guanylyltransferase that catalyzes the activation of phosphoenolpyruvate (PEP) as enolpyruvoyl-2-diphospho-5'-guanosine, via the condensation of PEP with GTP. It is involved in the biosynthesis of coenzyme F420, a hydride carrier cofactor.</text>
</comment>
<comment type="similarity">
    <text evidence="5">Belongs to the CofC family.</text>
</comment>
<keyword evidence="7" id="KW-1185">Reference proteome</keyword>
<dbReference type="Pfam" id="PF01983">
    <property type="entry name" value="CofC"/>
    <property type="match status" value="1"/>
</dbReference>
<evidence type="ECO:0000256" key="4">
    <source>
        <dbReference type="ARBA" id="ARBA00023134"/>
    </source>
</evidence>
<accession>A0ABS4ZJN3</accession>
<dbReference type="Proteomes" id="UP001519362">
    <property type="component" value="Unassembled WGS sequence"/>
</dbReference>
<reference evidence="6 7" key="1">
    <citation type="submission" date="2021-03" db="EMBL/GenBank/DDBJ databases">
        <title>Sequencing the genomes of 1000 actinobacteria strains.</title>
        <authorList>
            <person name="Klenk H.-P."/>
        </authorList>
    </citation>
    <scope>NUCLEOTIDE SEQUENCE [LARGE SCALE GENOMIC DNA]</scope>
    <source>
        <strain evidence="6 7">DSM 24221</strain>
    </source>
</reference>
<keyword evidence="1 5" id="KW-0808">Transferase</keyword>
<dbReference type="GO" id="GO:0043814">
    <property type="term" value="F:phospholactate guanylyltransferase activity"/>
    <property type="evidence" value="ECO:0007669"/>
    <property type="project" value="UniProtKB-EC"/>
</dbReference>
<proteinExistence type="inferred from homology"/>
<dbReference type="EC" id="2.7.7.105" evidence="5"/>
<keyword evidence="4 5" id="KW-0342">GTP-binding</keyword>
<evidence type="ECO:0000313" key="6">
    <source>
        <dbReference type="EMBL" id="MBP2436681.1"/>
    </source>
</evidence>
<protein>
    <recommendedName>
        <fullName evidence="5">Phosphoenolpyruvate guanylyltransferase</fullName>
        <shortName evidence="5">PEP guanylyltransferase</shortName>
        <ecNumber evidence="5">2.7.7.105</ecNumber>
    </recommendedName>
</protein>
<feature type="binding site" evidence="5">
    <location>
        <position position="154"/>
    </location>
    <ligand>
        <name>phosphoenolpyruvate</name>
        <dbReference type="ChEBI" id="CHEBI:58702"/>
    </ligand>
</feature>
<dbReference type="SUPFAM" id="SSF53448">
    <property type="entry name" value="Nucleotide-diphospho-sugar transferases"/>
    <property type="match status" value="1"/>
</dbReference>
<evidence type="ECO:0000256" key="1">
    <source>
        <dbReference type="ARBA" id="ARBA00022679"/>
    </source>
</evidence>
<dbReference type="EMBL" id="JAGIOL010000001">
    <property type="protein sequence ID" value="MBP2436681.1"/>
    <property type="molecule type" value="Genomic_DNA"/>
</dbReference>
<name>A0ABS4ZJN3_9MICO</name>
<dbReference type="PANTHER" id="PTHR40392">
    <property type="entry name" value="2-PHOSPHO-L-LACTATE GUANYLYLTRANSFERASE"/>
    <property type="match status" value="1"/>
</dbReference>
<comment type="catalytic activity">
    <reaction evidence="5">
        <text>phosphoenolpyruvate + GTP + H(+) = enolpyruvoyl-2-diphospho-5'-guanosine + diphosphate</text>
        <dbReference type="Rhea" id="RHEA:30519"/>
        <dbReference type="ChEBI" id="CHEBI:15378"/>
        <dbReference type="ChEBI" id="CHEBI:33019"/>
        <dbReference type="ChEBI" id="CHEBI:37565"/>
        <dbReference type="ChEBI" id="CHEBI:58702"/>
        <dbReference type="ChEBI" id="CHEBI:143701"/>
        <dbReference type="EC" id="2.7.7.105"/>
    </reaction>
</comment>
<dbReference type="NCBIfam" id="TIGR03552">
    <property type="entry name" value="F420_cofC"/>
    <property type="match status" value="1"/>
</dbReference>
<feature type="binding site" evidence="5">
    <location>
        <position position="135"/>
    </location>
    <ligand>
        <name>phosphoenolpyruvate</name>
        <dbReference type="ChEBI" id="CHEBI:58702"/>
    </ligand>
</feature>
<comment type="pathway">
    <text evidence="5">Cofactor biosynthesis; coenzyme F420 biosynthesis.</text>
</comment>
<evidence type="ECO:0000256" key="5">
    <source>
        <dbReference type="HAMAP-Rule" id="MF_02114"/>
    </source>
</evidence>
<feature type="binding site" evidence="5">
    <location>
        <position position="151"/>
    </location>
    <ligand>
        <name>phosphoenolpyruvate</name>
        <dbReference type="ChEBI" id="CHEBI:58702"/>
    </ligand>
</feature>
<evidence type="ECO:0000256" key="2">
    <source>
        <dbReference type="ARBA" id="ARBA00022695"/>
    </source>
</evidence>